<comment type="catalytic activity">
    <reaction evidence="8 9">
        <text>2 pyruvate + H(+) = (2S)-2-acetolactate + CO2</text>
        <dbReference type="Rhea" id="RHEA:25249"/>
        <dbReference type="ChEBI" id="CHEBI:15361"/>
        <dbReference type="ChEBI" id="CHEBI:15378"/>
        <dbReference type="ChEBI" id="CHEBI:16526"/>
        <dbReference type="ChEBI" id="CHEBI:58476"/>
        <dbReference type="EC" id="2.2.1.6"/>
    </reaction>
</comment>
<keyword evidence="5 9" id="KW-0028">Amino-acid biosynthesis</keyword>
<dbReference type="InterPro" id="IPR011766">
    <property type="entry name" value="TPP_enzyme_TPP-bd"/>
</dbReference>
<dbReference type="Pfam" id="PF00205">
    <property type="entry name" value="TPP_enzyme_M"/>
    <property type="match status" value="1"/>
</dbReference>
<dbReference type="FunFam" id="3.40.50.970:FF:000007">
    <property type="entry name" value="Acetolactate synthase"/>
    <property type="match status" value="1"/>
</dbReference>
<dbReference type="UniPathway" id="UPA00047">
    <property type="reaction ID" value="UER00055"/>
</dbReference>
<dbReference type="AlphaFoldDB" id="E3GET7"/>
<dbReference type="GO" id="GO:0009097">
    <property type="term" value="P:isoleucine biosynthetic process"/>
    <property type="evidence" value="ECO:0007669"/>
    <property type="project" value="UniProtKB-UniPathway"/>
</dbReference>
<dbReference type="GO" id="GO:0005948">
    <property type="term" value="C:acetolactate synthase complex"/>
    <property type="evidence" value="ECO:0007669"/>
    <property type="project" value="TreeGrafter"/>
</dbReference>
<keyword evidence="14" id="KW-1185">Reference proteome</keyword>
<dbReference type="SUPFAM" id="SSF52518">
    <property type="entry name" value="Thiamin diphosphate-binding fold (THDP-binding)"/>
    <property type="match status" value="2"/>
</dbReference>
<organism evidence="13 14">
    <name type="scientific">Eubacterium callanderi</name>
    <dbReference type="NCBI Taxonomy" id="53442"/>
    <lineage>
        <taxon>Bacteria</taxon>
        <taxon>Bacillati</taxon>
        <taxon>Bacillota</taxon>
        <taxon>Clostridia</taxon>
        <taxon>Eubacteriales</taxon>
        <taxon>Eubacteriaceae</taxon>
        <taxon>Eubacterium</taxon>
    </lineage>
</organism>
<feature type="domain" description="Thiamine pyrophosphate enzyme central" evidence="10">
    <location>
        <begin position="191"/>
        <end position="326"/>
    </location>
</feature>
<comment type="pathway">
    <text evidence="2 9">Amino-acid biosynthesis; L-valine biosynthesis; L-valine from pyruvate: step 1/4.</text>
</comment>
<dbReference type="SUPFAM" id="SSF52467">
    <property type="entry name" value="DHS-like NAD/FAD-binding domain"/>
    <property type="match status" value="1"/>
</dbReference>
<evidence type="ECO:0000256" key="5">
    <source>
        <dbReference type="ARBA" id="ARBA00022605"/>
    </source>
</evidence>
<name>E3GET7_9FIRM</name>
<dbReference type="NCBIfam" id="TIGR00118">
    <property type="entry name" value="acolac_lg"/>
    <property type="match status" value="1"/>
</dbReference>
<dbReference type="KEGG" id="elm:ELI_2786"/>
<evidence type="ECO:0000256" key="8">
    <source>
        <dbReference type="ARBA" id="ARBA00048670"/>
    </source>
</evidence>
<evidence type="ECO:0000256" key="2">
    <source>
        <dbReference type="ARBA" id="ARBA00005025"/>
    </source>
</evidence>
<evidence type="ECO:0000256" key="3">
    <source>
        <dbReference type="ARBA" id="ARBA00007812"/>
    </source>
</evidence>
<dbReference type="Proteomes" id="UP000006873">
    <property type="component" value="Chromosome"/>
</dbReference>
<evidence type="ECO:0000259" key="10">
    <source>
        <dbReference type="Pfam" id="PF00205"/>
    </source>
</evidence>
<feature type="domain" description="Thiamine pyrophosphate enzyme N-terminal TPP-binding" evidence="12">
    <location>
        <begin position="3"/>
        <end position="114"/>
    </location>
</feature>
<sequence>MLGSKLILKCLKNEKVDIIFGYPGGSLLPLYDALRESPIEHILVRNEQAAPHYASGYARQSGKVGVCLATSGPGATNLITGIATAYQDSIPIVAITGQVNSALIGTDAFQEADITGATEPFTKHSYLVKDPEDIPRIIHEAFHIASTGRPGPVLIDIPRDVQNTNAKVTQCCETIDIRGYNPTIAGHAGQIRRAIREIKASKRPVIYAGGGVALSHAEAELLVFAEKNSIPVITTLMGVGCFPENNPLYCGVVGSHGFVCSNKILNAADLCICIGARMSDRGTTNAAEEINHMQLIHIDIDPAEIGKNIDDTNIPIVGDASAVLKNFNQKDLQINTVDWLQYIQSIKMKYLPAYNHALEKGFINPKIMMKEISDITMDNTTMVADVGLNQIWTALHYKYFNDRRFFTSGGLGTMGYSIPAAAGAAFASKEKPRQIFAVCGDGSFQMAMGELGVIAEHGLDINILLINNHKLGMVRQLQHDNYGKNHYYGTDINFNVNFMKVAEAYKIKGYTAETNEEAIEAVKDALSYRGPAIIECQVHPDFIKF</sequence>
<evidence type="ECO:0000256" key="9">
    <source>
        <dbReference type="RuleBase" id="RU003591"/>
    </source>
</evidence>
<keyword evidence="9" id="KW-0460">Magnesium</keyword>
<dbReference type="EMBL" id="CP002273">
    <property type="protein sequence ID" value="ADO37767.1"/>
    <property type="molecule type" value="Genomic_DNA"/>
</dbReference>
<evidence type="ECO:0000313" key="14">
    <source>
        <dbReference type="Proteomes" id="UP000006873"/>
    </source>
</evidence>
<evidence type="ECO:0000313" key="13">
    <source>
        <dbReference type="EMBL" id="ADO37767.1"/>
    </source>
</evidence>
<dbReference type="HOGENOM" id="CLU_013748_1_2_9"/>
<evidence type="ECO:0000256" key="4">
    <source>
        <dbReference type="ARBA" id="ARBA00013145"/>
    </source>
</evidence>
<dbReference type="UniPathway" id="UPA00049">
    <property type="reaction ID" value="UER00059"/>
</dbReference>
<keyword evidence="7 9" id="KW-0100">Branched-chain amino acid biosynthesis</keyword>
<comment type="pathway">
    <text evidence="1 9">Amino-acid biosynthesis; L-isoleucine biosynthesis; L-isoleucine from 2-oxobutanoate: step 1/4.</text>
</comment>
<dbReference type="GO" id="GO:0030976">
    <property type="term" value="F:thiamine pyrophosphate binding"/>
    <property type="evidence" value="ECO:0007669"/>
    <property type="project" value="UniProtKB-UniRule"/>
</dbReference>
<dbReference type="RefSeq" id="WP_013381087.1">
    <property type="nucleotide sequence ID" value="NC_014624.2"/>
</dbReference>
<dbReference type="InterPro" id="IPR012000">
    <property type="entry name" value="Thiamin_PyroP_enz_cen_dom"/>
</dbReference>
<protein>
    <recommendedName>
        <fullName evidence="4 9">Acetolactate synthase</fullName>
        <ecNumber evidence="4 9">2.2.1.6</ecNumber>
    </recommendedName>
</protein>
<dbReference type="GO" id="GO:0000287">
    <property type="term" value="F:magnesium ion binding"/>
    <property type="evidence" value="ECO:0007669"/>
    <property type="project" value="UniProtKB-UniRule"/>
</dbReference>
<dbReference type="eggNOG" id="COG0028">
    <property type="taxonomic scope" value="Bacteria"/>
</dbReference>
<dbReference type="Pfam" id="PF02775">
    <property type="entry name" value="TPP_enzyme_C"/>
    <property type="match status" value="1"/>
</dbReference>
<keyword evidence="9" id="KW-0808">Transferase</keyword>
<evidence type="ECO:0000256" key="7">
    <source>
        <dbReference type="ARBA" id="ARBA00023304"/>
    </source>
</evidence>
<dbReference type="GO" id="GO:0003984">
    <property type="term" value="F:acetolactate synthase activity"/>
    <property type="evidence" value="ECO:0007669"/>
    <property type="project" value="UniProtKB-EC"/>
</dbReference>
<feature type="domain" description="Thiamine pyrophosphate enzyme TPP-binding" evidence="11">
    <location>
        <begin position="385"/>
        <end position="536"/>
    </location>
</feature>
<proteinExistence type="inferred from homology"/>
<dbReference type="EC" id="2.2.1.6" evidence="4 9"/>
<evidence type="ECO:0000259" key="11">
    <source>
        <dbReference type="Pfam" id="PF02775"/>
    </source>
</evidence>
<keyword evidence="9" id="KW-0479">Metal-binding</keyword>
<dbReference type="PANTHER" id="PTHR18968">
    <property type="entry name" value="THIAMINE PYROPHOSPHATE ENZYMES"/>
    <property type="match status" value="1"/>
</dbReference>
<dbReference type="InterPro" id="IPR012001">
    <property type="entry name" value="Thiamin_PyroP_enz_TPP-bd_dom"/>
</dbReference>
<dbReference type="InterPro" id="IPR012846">
    <property type="entry name" value="Acetolactate_synth_lsu"/>
</dbReference>
<dbReference type="GO" id="GO:0050660">
    <property type="term" value="F:flavin adenine dinucleotide binding"/>
    <property type="evidence" value="ECO:0007669"/>
    <property type="project" value="InterPro"/>
</dbReference>
<comment type="similarity">
    <text evidence="3 9">Belongs to the TPP enzyme family.</text>
</comment>
<dbReference type="Gene3D" id="3.40.50.970">
    <property type="match status" value="2"/>
</dbReference>
<dbReference type="PANTHER" id="PTHR18968:SF13">
    <property type="entry name" value="ACETOLACTATE SYNTHASE CATALYTIC SUBUNIT, MITOCHONDRIAL"/>
    <property type="match status" value="1"/>
</dbReference>
<reference evidence="13 14" key="2">
    <citation type="journal article" date="2011" name="J. Bacteriol.">
        <title>Complete genome sequence of a carbon monoxide-utilizing acetogen, Eubacterium limosum KIST612.</title>
        <authorList>
            <person name="Roh H."/>
            <person name="Ko H.J."/>
            <person name="Kim D."/>
            <person name="Choi D.G."/>
            <person name="Park S."/>
            <person name="Kim S."/>
            <person name="Chang I.S."/>
            <person name="Choi I.G."/>
        </authorList>
    </citation>
    <scope>NUCLEOTIDE SEQUENCE [LARGE SCALE GENOMIC DNA]</scope>
    <source>
        <strain evidence="13 14">KIST612</strain>
    </source>
</reference>
<dbReference type="CDD" id="cd07035">
    <property type="entry name" value="TPP_PYR_POX_like"/>
    <property type="match status" value="1"/>
</dbReference>
<dbReference type="Gene3D" id="3.40.50.1220">
    <property type="entry name" value="TPP-binding domain"/>
    <property type="match status" value="1"/>
</dbReference>
<dbReference type="InterPro" id="IPR029035">
    <property type="entry name" value="DHS-like_NAD/FAD-binding_dom"/>
</dbReference>
<comment type="cofactor">
    <cofactor evidence="9">
        <name>Mg(2+)</name>
        <dbReference type="ChEBI" id="CHEBI:18420"/>
    </cofactor>
    <text evidence="9">Binds 1 Mg(2+) ion per subunit.</text>
</comment>
<evidence type="ECO:0000259" key="12">
    <source>
        <dbReference type="Pfam" id="PF02776"/>
    </source>
</evidence>
<gene>
    <name evidence="13" type="ordered locus">ELI_2786</name>
</gene>
<dbReference type="GO" id="GO:0009099">
    <property type="term" value="P:L-valine biosynthetic process"/>
    <property type="evidence" value="ECO:0007669"/>
    <property type="project" value="UniProtKB-UniPathway"/>
</dbReference>
<dbReference type="GeneID" id="68363809"/>
<accession>E3GET7</accession>
<keyword evidence="6 9" id="KW-0786">Thiamine pyrophosphate</keyword>
<comment type="cofactor">
    <cofactor evidence="9">
        <name>thiamine diphosphate</name>
        <dbReference type="ChEBI" id="CHEBI:58937"/>
    </cofactor>
    <text evidence="9">Binds 1 thiamine pyrophosphate per subunit.</text>
</comment>
<dbReference type="InterPro" id="IPR029061">
    <property type="entry name" value="THDP-binding"/>
</dbReference>
<reference key="1">
    <citation type="submission" date="2010-09" db="EMBL/GenBank/DDBJ databases">
        <authorList>
            <person name="Roh H."/>
            <person name="Ko H.-J."/>
            <person name="Kim D."/>
            <person name="Choi D.G."/>
            <person name="Park S."/>
            <person name="Kim S."/>
            <person name="Kim K.H."/>
            <person name="Chang I.S."/>
            <person name="Choi I.-G."/>
        </authorList>
    </citation>
    <scope>NUCLEOTIDE SEQUENCE</scope>
    <source>
        <strain>KIST612</strain>
    </source>
</reference>
<dbReference type="InterPro" id="IPR045229">
    <property type="entry name" value="TPP_enz"/>
</dbReference>
<dbReference type="Pfam" id="PF02776">
    <property type="entry name" value="TPP_enzyme_N"/>
    <property type="match status" value="1"/>
</dbReference>
<evidence type="ECO:0000256" key="6">
    <source>
        <dbReference type="ARBA" id="ARBA00023052"/>
    </source>
</evidence>
<evidence type="ECO:0000256" key="1">
    <source>
        <dbReference type="ARBA" id="ARBA00004974"/>
    </source>
</evidence>